<evidence type="ECO:0000313" key="3">
    <source>
        <dbReference type="Proteomes" id="UP000185511"/>
    </source>
</evidence>
<name>A0AAC9LEH2_9PSEU</name>
<protein>
    <submittedName>
        <fullName evidence="2">Phage tail protein</fullName>
    </submittedName>
</protein>
<evidence type="ECO:0000313" key="2">
    <source>
        <dbReference type="EMBL" id="APU16171.1"/>
    </source>
</evidence>
<accession>A0AAC9LEH2</accession>
<dbReference type="AlphaFoldDB" id="A0AAC9LEH2"/>
<evidence type="ECO:0000256" key="1">
    <source>
        <dbReference type="SAM" id="MobiDB-lite"/>
    </source>
</evidence>
<dbReference type="NCBIfam" id="TIGR02242">
    <property type="entry name" value="tail_TIGR02242"/>
    <property type="match status" value="1"/>
</dbReference>
<dbReference type="Pfam" id="PF09684">
    <property type="entry name" value="Tail_P2_I"/>
    <property type="match status" value="1"/>
</dbReference>
<dbReference type="InterPro" id="IPR011748">
    <property type="entry name" value="Unchr_phage_tail-like"/>
</dbReference>
<organism evidence="2 3">
    <name type="scientific">Actinoalloteichus fjordicus</name>
    <dbReference type="NCBI Taxonomy" id="1612552"/>
    <lineage>
        <taxon>Bacteria</taxon>
        <taxon>Bacillati</taxon>
        <taxon>Actinomycetota</taxon>
        <taxon>Actinomycetes</taxon>
        <taxon>Pseudonocardiales</taxon>
        <taxon>Pseudonocardiaceae</taxon>
        <taxon>Actinoalloteichus</taxon>
    </lineage>
</organism>
<dbReference type="RefSeq" id="WP_075741764.1">
    <property type="nucleotide sequence ID" value="NZ_CP016076.1"/>
</dbReference>
<dbReference type="KEGG" id="acad:UA74_20730"/>
<feature type="region of interest" description="Disordered" evidence="1">
    <location>
        <begin position="177"/>
        <end position="245"/>
    </location>
</feature>
<dbReference type="InterPro" id="IPR006521">
    <property type="entry name" value="Tail_protein_I"/>
</dbReference>
<gene>
    <name evidence="2" type="ORF">UA74_20730</name>
</gene>
<sequence>MSRRALPGLASRHRLGDLLPAMYADDDLAQRLTQGLDSVLAPVLAVLDNLPAYFDPELAPPDFLDWLASWLAVEIEPSWPEPLRRAVVARAVALHGSRGTGRGLAERLWLLLGVRADIADGGGAAWSTTTGAALPGTGGHRVLISVWRPDGGEVPVDRVRSMVESVRPAHLVCTVRVVPPPTGGGPGGGPSDGPSDGAAVGPGGGAAVGTVPAGPAGDRGVEPSGRPGSPDRAGPPVGGPRPDEG</sequence>
<reference evidence="3" key="1">
    <citation type="submission" date="2016-06" db="EMBL/GenBank/DDBJ databases">
        <title>Complete genome sequence of Actinoalloteichus fjordicus DSM 46855 (=ADI127-17), type strain of the new species Actinoalloteichus fjordicus.</title>
        <authorList>
            <person name="Ruckert C."/>
            <person name="Nouioui I."/>
            <person name="Willmese J."/>
            <person name="van Wezel G."/>
            <person name="Klenk H.-P."/>
            <person name="Kalinowski J."/>
            <person name="Zotchev S.B."/>
        </authorList>
    </citation>
    <scope>NUCLEOTIDE SEQUENCE [LARGE SCALE GENOMIC DNA]</scope>
    <source>
        <strain evidence="3">ADI127-7</strain>
    </source>
</reference>
<dbReference type="Proteomes" id="UP000185511">
    <property type="component" value="Chromosome"/>
</dbReference>
<proteinExistence type="predicted"/>
<dbReference type="EMBL" id="CP016076">
    <property type="protein sequence ID" value="APU16171.1"/>
    <property type="molecule type" value="Genomic_DNA"/>
</dbReference>
<keyword evidence="3" id="KW-1185">Reference proteome</keyword>